<dbReference type="InterPro" id="IPR006689">
    <property type="entry name" value="Small_GTPase_ARF/SAR"/>
</dbReference>
<dbReference type="Gene3D" id="3.40.50.300">
    <property type="entry name" value="P-loop containing nucleotide triphosphate hydrolases"/>
    <property type="match status" value="1"/>
</dbReference>
<dbReference type="EMBL" id="VXIV02001140">
    <property type="protein sequence ID" value="KAF6034164.1"/>
    <property type="molecule type" value="Genomic_DNA"/>
</dbReference>
<dbReference type="SUPFAM" id="SSF52540">
    <property type="entry name" value="P-loop containing nucleoside triphosphate hydrolases"/>
    <property type="match status" value="1"/>
</dbReference>
<dbReference type="InterPro" id="IPR042292">
    <property type="entry name" value="ARL15"/>
</dbReference>
<keyword evidence="2 3" id="KW-0342">GTP-binding</keyword>
<dbReference type="Pfam" id="PF00025">
    <property type="entry name" value="Arf"/>
    <property type="match status" value="1"/>
</dbReference>
<dbReference type="SMART" id="SM00177">
    <property type="entry name" value="ARF"/>
    <property type="match status" value="1"/>
</dbReference>
<dbReference type="AlphaFoldDB" id="A0A7J7K8B2"/>
<dbReference type="PRINTS" id="PR00328">
    <property type="entry name" value="SAR1GTPBP"/>
</dbReference>
<dbReference type="GO" id="GO:0046872">
    <property type="term" value="F:metal ion binding"/>
    <property type="evidence" value="ECO:0007669"/>
    <property type="project" value="UniProtKB-KW"/>
</dbReference>
<keyword evidence="4" id="KW-0460">Magnesium</keyword>
<gene>
    <name evidence="5" type="ORF">EB796_007526</name>
</gene>
<feature type="binding site" evidence="4">
    <location>
        <position position="50"/>
    </location>
    <ligand>
        <name>Mg(2+)</name>
        <dbReference type="ChEBI" id="CHEBI:18420"/>
    </ligand>
</feature>
<keyword evidence="6" id="KW-1185">Reference proteome</keyword>
<name>A0A7J7K8B2_BUGNE</name>
<evidence type="ECO:0000256" key="2">
    <source>
        <dbReference type="ARBA" id="ARBA00023134"/>
    </source>
</evidence>
<dbReference type="Proteomes" id="UP000593567">
    <property type="component" value="Unassembled WGS sequence"/>
</dbReference>
<evidence type="ECO:0000313" key="5">
    <source>
        <dbReference type="EMBL" id="KAF6034164.1"/>
    </source>
</evidence>
<proteinExistence type="predicted"/>
<protein>
    <submittedName>
        <fullName evidence="5">ARL15</fullName>
    </submittedName>
</protein>
<dbReference type="GO" id="GO:0005525">
    <property type="term" value="F:GTP binding"/>
    <property type="evidence" value="ECO:0007669"/>
    <property type="project" value="UniProtKB-KW"/>
</dbReference>
<accession>A0A7J7K8B2</accession>
<feature type="binding site" evidence="4">
    <location>
        <position position="67"/>
    </location>
    <ligand>
        <name>Mg(2+)</name>
        <dbReference type="ChEBI" id="CHEBI:18420"/>
    </ligand>
</feature>
<dbReference type="GO" id="GO:0003924">
    <property type="term" value="F:GTPase activity"/>
    <property type="evidence" value="ECO:0007669"/>
    <property type="project" value="InterPro"/>
</dbReference>
<comment type="caution">
    <text evidence="5">The sequence shown here is derived from an EMBL/GenBank/DDBJ whole genome shotgun (WGS) entry which is preliminary data.</text>
</comment>
<dbReference type="PANTHER" id="PTHR46693">
    <property type="entry name" value="ADP-RIBOSYLATION FACTOR-LIKE PROTEIN 15"/>
    <property type="match status" value="1"/>
</dbReference>
<dbReference type="OrthoDB" id="414781at2759"/>
<feature type="binding site" evidence="3">
    <location>
        <position position="89"/>
    </location>
    <ligand>
        <name>GTP</name>
        <dbReference type="ChEBI" id="CHEBI:37565"/>
    </ligand>
</feature>
<sequence length="211" mass="23697">MRQINRLVYFYLNDNFWFVTLCNRIRGHQPPAPKKEKQVVCIGLSGSGKSTALALIAGEPIKEIQSTNGFHVKDVILSDCILNVKEIGGSEKIRKYWRHYYGGAQGVIFMVDGTTNEQELETARVAMFDALKDPQLCDLPILLLVTHQDMENARSASEVAELWNVREFYEDSVMEYGSSIKNIEQLKEAFSAFASILLHGVVGPTNVNVDI</sequence>
<organism evidence="5 6">
    <name type="scientific">Bugula neritina</name>
    <name type="common">Brown bryozoan</name>
    <name type="synonym">Sertularia neritina</name>
    <dbReference type="NCBI Taxonomy" id="10212"/>
    <lineage>
        <taxon>Eukaryota</taxon>
        <taxon>Metazoa</taxon>
        <taxon>Spiralia</taxon>
        <taxon>Lophotrochozoa</taxon>
        <taxon>Bryozoa</taxon>
        <taxon>Gymnolaemata</taxon>
        <taxon>Cheilostomatida</taxon>
        <taxon>Flustrina</taxon>
        <taxon>Buguloidea</taxon>
        <taxon>Bugulidae</taxon>
        <taxon>Bugula</taxon>
    </lineage>
</organism>
<dbReference type="PANTHER" id="PTHR46693:SF1">
    <property type="entry name" value="ADP-RIBOSYLATION FACTOR-LIKE PROTEIN 15"/>
    <property type="match status" value="1"/>
</dbReference>
<evidence type="ECO:0000256" key="3">
    <source>
        <dbReference type="PIRSR" id="PIRSR606689-1"/>
    </source>
</evidence>
<evidence type="ECO:0000256" key="1">
    <source>
        <dbReference type="ARBA" id="ARBA00022741"/>
    </source>
</evidence>
<keyword evidence="4" id="KW-0479">Metal-binding</keyword>
<reference evidence="5" key="1">
    <citation type="submission" date="2020-06" db="EMBL/GenBank/DDBJ databases">
        <title>Draft genome of Bugula neritina, a colonial animal packing powerful symbionts and potential medicines.</title>
        <authorList>
            <person name="Rayko M."/>
        </authorList>
    </citation>
    <scope>NUCLEOTIDE SEQUENCE [LARGE SCALE GENOMIC DNA]</scope>
    <source>
        <strain evidence="5">Kwan_BN1</strain>
    </source>
</reference>
<keyword evidence="1 3" id="KW-0547">Nucleotide-binding</keyword>
<evidence type="ECO:0000313" key="6">
    <source>
        <dbReference type="Proteomes" id="UP000593567"/>
    </source>
</evidence>
<dbReference type="PROSITE" id="PS51417">
    <property type="entry name" value="ARF"/>
    <property type="match status" value="1"/>
</dbReference>
<dbReference type="InterPro" id="IPR027417">
    <property type="entry name" value="P-loop_NTPase"/>
</dbReference>
<feature type="binding site" evidence="3">
    <location>
        <begin position="43"/>
        <end position="50"/>
    </location>
    <ligand>
        <name>GTP</name>
        <dbReference type="ChEBI" id="CHEBI:37565"/>
    </ligand>
</feature>
<evidence type="ECO:0000256" key="4">
    <source>
        <dbReference type="PIRSR" id="PIRSR606689-2"/>
    </source>
</evidence>